<organism evidence="1">
    <name type="scientific">Rhizophora mucronata</name>
    <name type="common">Asiatic mangrove</name>
    <dbReference type="NCBI Taxonomy" id="61149"/>
    <lineage>
        <taxon>Eukaryota</taxon>
        <taxon>Viridiplantae</taxon>
        <taxon>Streptophyta</taxon>
        <taxon>Embryophyta</taxon>
        <taxon>Tracheophyta</taxon>
        <taxon>Spermatophyta</taxon>
        <taxon>Magnoliopsida</taxon>
        <taxon>eudicotyledons</taxon>
        <taxon>Gunneridae</taxon>
        <taxon>Pentapetalae</taxon>
        <taxon>rosids</taxon>
        <taxon>fabids</taxon>
        <taxon>Malpighiales</taxon>
        <taxon>Rhizophoraceae</taxon>
        <taxon>Rhizophora</taxon>
    </lineage>
</organism>
<sequence length="26" mass="2816">MLWCLLEESGLGGIESCIGFARTNLC</sequence>
<name>A0A2P2QVN3_RHIMU</name>
<dbReference type="AlphaFoldDB" id="A0A2P2QVN3"/>
<reference evidence="1" key="1">
    <citation type="submission" date="2018-02" db="EMBL/GenBank/DDBJ databases">
        <title>Rhizophora mucronata_Transcriptome.</title>
        <authorList>
            <person name="Meera S.P."/>
            <person name="Sreeshan A."/>
            <person name="Augustine A."/>
        </authorList>
    </citation>
    <scope>NUCLEOTIDE SEQUENCE</scope>
    <source>
        <tissue evidence="1">Leaf</tissue>
    </source>
</reference>
<protein>
    <submittedName>
        <fullName evidence="1">Uncharacterized protein</fullName>
    </submittedName>
</protein>
<evidence type="ECO:0000313" key="1">
    <source>
        <dbReference type="EMBL" id="MBX71015.1"/>
    </source>
</evidence>
<dbReference type="EMBL" id="GGEC01090531">
    <property type="protein sequence ID" value="MBX71015.1"/>
    <property type="molecule type" value="Transcribed_RNA"/>
</dbReference>
<accession>A0A2P2QVN3</accession>
<proteinExistence type="predicted"/>